<reference evidence="3 4" key="1">
    <citation type="submission" date="2019-06" db="EMBL/GenBank/DDBJ databases">
        <title>Draft genome sequence of the filamentous fungus Phialemoniopsis curvata isolated from diesel fuel.</title>
        <authorList>
            <person name="Varaljay V.A."/>
            <person name="Lyon W.J."/>
            <person name="Crouch A.L."/>
            <person name="Drake C.E."/>
            <person name="Hollomon J.M."/>
            <person name="Nadeau L.J."/>
            <person name="Nunn H.S."/>
            <person name="Stevenson B.S."/>
            <person name="Bojanowski C.L."/>
            <person name="Crookes-Goodson W.J."/>
        </authorList>
    </citation>
    <scope>NUCLEOTIDE SEQUENCE [LARGE SCALE GENOMIC DNA]</scope>
    <source>
        <strain evidence="3 4">D216</strain>
    </source>
</reference>
<feature type="region of interest" description="Disordered" evidence="1">
    <location>
        <begin position="556"/>
        <end position="592"/>
    </location>
</feature>
<dbReference type="Gene3D" id="2.60.200.20">
    <property type="match status" value="1"/>
</dbReference>
<dbReference type="EMBL" id="SKBQ01000028">
    <property type="protein sequence ID" value="TPX14410.1"/>
    <property type="molecule type" value="Genomic_DNA"/>
</dbReference>
<feature type="compositionally biased region" description="Acidic residues" evidence="1">
    <location>
        <begin position="333"/>
        <end position="364"/>
    </location>
</feature>
<dbReference type="AlphaFoldDB" id="A0A507BCV6"/>
<keyword evidence="4" id="KW-1185">Reference proteome</keyword>
<feature type="region of interest" description="Disordered" evidence="1">
    <location>
        <begin position="463"/>
        <end position="496"/>
    </location>
</feature>
<protein>
    <recommendedName>
        <fullName evidence="2">FHA domain-containing protein</fullName>
    </recommendedName>
</protein>
<dbReference type="InterPro" id="IPR051176">
    <property type="entry name" value="Cent_Immune-Sig_Mod"/>
</dbReference>
<dbReference type="PROSITE" id="PS50006">
    <property type="entry name" value="FHA_DOMAIN"/>
    <property type="match status" value="1"/>
</dbReference>
<dbReference type="SUPFAM" id="SSF49879">
    <property type="entry name" value="SMAD/FHA domain"/>
    <property type="match status" value="1"/>
</dbReference>
<proteinExistence type="predicted"/>
<feature type="domain" description="FHA" evidence="2">
    <location>
        <begin position="48"/>
        <end position="109"/>
    </location>
</feature>
<feature type="compositionally biased region" description="Acidic residues" evidence="1">
    <location>
        <begin position="310"/>
        <end position="322"/>
    </location>
</feature>
<dbReference type="STRING" id="1093900.A0A507BCV6"/>
<dbReference type="InterPro" id="IPR008984">
    <property type="entry name" value="SMAD_FHA_dom_sf"/>
</dbReference>
<feature type="compositionally biased region" description="Polar residues" evidence="1">
    <location>
        <begin position="293"/>
        <end position="309"/>
    </location>
</feature>
<organism evidence="3 4">
    <name type="scientific">Thyridium curvatum</name>
    <dbReference type="NCBI Taxonomy" id="1093900"/>
    <lineage>
        <taxon>Eukaryota</taxon>
        <taxon>Fungi</taxon>
        <taxon>Dikarya</taxon>
        <taxon>Ascomycota</taxon>
        <taxon>Pezizomycotina</taxon>
        <taxon>Sordariomycetes</taxon>
        <taxon>Sordariomycetidae</taxon>
        <taxon>Thyridiales</taxon>
        <taxon>Thyridiaceae</taxon>
        <taxon>Thyridium</taxon>
    </lineage>
</organism>
<feature type="region of interest" description="Disordered" evidence="1">
    <location>
        <begin position="243"/>
        <end position="376"/>
    </location>
</feature>
<gene>
    <name evidence="3" type="ORF">E0L32_005374</name>
</gene>
<dbReference type="Pfam" id="PF00498">
    <property type="entry name" value="FHA"/>
    <property type="match status" value="1"/>
</dbReference>
<accession>A0A507BCV6</accession>
<dbReference type="OrthoDB" id="4096268at2759"/>
<dbReference type="InterPro" id="IPR000253">
    <property type="entry name" value="FHA_dom"/>
</dbReference>
<evidence type="ECO:0000256" key="1">
    <source>
        <dbReference type="SAM" id="MobiDB-lite"/>
    </source>
</evidence>
<dbReference type="GeneID" id="41972821"/>
<evidence type="ECO:0000313" key="4">
    <source>
        <dbReference type="Proteomes" id="UP000319257"/>
    </source>
</evidence>
<dbReference type="PANTHER" id="PTHR15715:SF48">
    <property type="entry name" value="FHA DOMAIN-CONTAINING PROTEIN"/>
    <property type="match status" value="1"/>
</dbReference>
<dbReference type="Proteomes" id="UP000319257">
    <property type="component" value="Unassembled WGS sequence"/>
</dbReference>
<sequence>MDTLSLPVMSERRADHVIINLTALGRRGTVDFPCPNRRVKLTRENNILPLGRASKSESKPYTPGTKNGWFTGAVMSRNHAEIVADLDAKAVKIRDLKSLHGTFLNQEHEPIEKDKLHLLQNGDLITFGTTILRGSETFEPASVTFTSHFADAYAASPSPNIWLSTANARSSNPPGAIIYCVDDIDESEDESVLDEDLLAMEKNLLSSTPARPDDDDEPVEVAVPVVSAAGAAALVDLTAEDEVELEEVDPDEPHHTGDYDEEPMSIPEADSPVYEPESPTYSPESPSFASPHLSASSGVDDSYSISLTDSDLDDEVESDQDSCSDGFGFDDPFSSDDDEFEEEAADEEAAADEEEAVDEEEAADDVGPWSRPLTTPPYFPPHIGGFAPAGFEVHVPDEPRYSEKSGNITLAAILNPAQDPSVPVNQPLNGDVTMITSETLGLKAGKVAYFAAREENKALLASQSAEATNATNDQTEDPVASTPEVPSDQPVPSVQEDTQFDGAATATVTSPLLASGQRFLSSPPSHEPTTGASTLDDELAMMSANIFNEHKLMEATNSARASTKRKADEMSGAGEVPAAQSDVSPGSSEVMTPDRAAKRMRTSLGASHKAWAIAEKVGFAALGGVVVLSSLIYTAPSFN</sequence>
<evidence type="ECO:0000259" key="2">
    <source>
        <dbReference type="PROSITE" id="PS50006"/>
    </source>
</evidence>
<feature type="compositionally biased region" description="Polar residues" evidence="1">
    <location>
        <begin position="463"/>
        <end position="473"/>
    </location>
</feature>
<dbReference type="GO" id="GO:0005737">
    <property type="term" value="C:cytoplasm"/>
    <property type="evidence" value="ECO:0007669"/>
    <property type="project" value="TreeGrafter"/>
</dbReference>
<evidence type="ECO:0000313" key="3">
    <source>
        <dbReference type="EMBL" id="TPX14410.1"/>
    </source>
</evidence>
<dbReference type="InParanoid" id="A0A507BCV6"/>
<feature type="compositionally biased region" description="Polar residues" evidence="1">
    <location>
        <begin position="581"/>
        <end position="590"/>
    </location>
</feature>
<dbReference type="PANTHER" id="PTHR15715">
    <property type="entry name" value="CENTROSOMAL PROTEIN OF 170 KDA"/>
    <property type="match status" value="1"/>
</dbReference>
<name>A0A507BCV6_9PEZI</name>
<dbReference type="CDD" id="cd00060">
    <property type="entry name" value="FHA"/>
    <property type="match status" value="1"/>
</dbReference>
<feature type="compositionally biased region" description="Low complexity" evidence="1">
    <location>
        <begin position="271"/>
        <end position="287"/>
    </location>
</feature>
<comment type="caution">
    <text evidence="3">The sequence shown here is derived from an EMBL/GenBank/DDBJ whole genome shotgun (WGS) entry which is preliminary data.</text>
</comment>
<dbReference type="RefSeq" id="XP_030996121.1">
    <property type="nucleotide sequence ID" value="XM_031139888.1"/>
</dbReference>